<evidence type="ECO:0000313" key="2">
    <source>
        <dbReference type="Proteomes" id="UP000075502"/>
    </source>
</evidence>
<reference evidence="1 2" key="1">
    <citation type="submission" date="2014-02" db="EMBL/GenBank/DDBJ databases">
        <title>The small core and large imbalanced accessory genome model reveals a collaborative survival strategy of Sorangium cellulosum strains in nature.</title>
        <authorList>
            <person name="Han K."/>
            <person name="Peng R."/>
            <person name="Blom J."/>
            <person name="Li Y.-Z."/>
        </authorList>
    </citation>
    <scope>NUCLEOTIDE SEQUENCE [LARGE SCALE GENOMIC DNA]</scope>
    <source>
        <strain evidence="1 2">So0007-03</strain>
    </source>
</reference>
<accession>A0A150TJA0</accession>
<evidence type="ECO:0000313" key="1">
    <source>
        <dbReference type="EMBL" id="KYG04754.1"/>
    </source>
</evidence>
<sequence>MATALLLAACAPEEVKLMEFGLSISLSPGDPTDRLCYEAGRDEGGQGTIFEIDEELPHLFLYQEAAPEDQVYRVRVSVVTEYEEETRMVKSEELLEQRTYDRAFGEGRNEDSISVDFKGEQHTFTIRGLPASERCDDGT</sequence>
<name>A0A150TJA0_SORCE</name>
<gene>
    <name evidence="1" type="ORF">BE21_03835</name>
</gene>
<proteinExistence type="predicted"/>
<protein>
    <submittedName>
        <fullName evidence="1">Uncharacterized protein</fullName>
    </submittedName>
</protein>
<dbReference type="AlphaFoldDB" id="A0A150TJA0"/>
<dbReference type="Proteomes" id="UP000075502">
    <property type="component" value="Unassembled WGS sequence"/>
</dbReference>
<dbReference type="EMBL" id="JEME01002280">
    <property type="protein sequence ID" value="KYG04754.1"/>
    <property type="molecule type" value="Genomic_DNA"/>
</dbReference>
<comment type="caution">
    <text evidence="1">The sequence shown here is derived from an EMBL/GenBank/DDBJ whole genome shotgun (WGS) entry which is preliminary data.</text>
</comment>
<organism evidence="1 2">
    <name type="scientific">Sorangium cellulosum</name>
    <name type="common">Polyangium cellulosum</name>
    <dbReference type="NCBI Taxonomy" id="56"/>
    <lineage>
        <taxon>Bacteria</taxon>
        <taxon>Pseudomonadati</taxon>
        <taxon>Myxococcota</taxon>
        <taxon>Polyangia</taxon>
        <taxon>Polyangiales</taxon>
        <taxon>Polyangiaceae</taxon>
        <taxon>Sorangium</taxon>
    </lineage>
</organism>